<dbReference type="Pfam" id="PF01381">
    <property type="entry name" value="HTH_3"/>
    <property type="match status" value="1"/>
</dbReference>
<reference evidence="3 4" key="1">
    <citation type="submission" date="2019-09" db="EMBL/GenBank/DDBJ databases">
        <title>Sulfurimonas gotlandica sp. nov., a chemoautotrophic and psychrotolerant epsilonproteobacterium isolated from a pelagic redoxcline, and an emended description of the genus Sulfurimonas.</title>
        <authorList>
            <person name="Wang S."/>
            <person name="Jiang L."/>
            <person name="Shao S."/>
        </authorList>
    </citation>
    <scope>NUCLEOTIDE SEQUENCE [LARGE SCALE GENOMIC DNA]</scope>
    <source>
        <strain evidence="3 4">GYSZ_1</strain>
    </source>
</reference>
<proteinExistence type="predicted"/>
<dbReference type="CDD" id="cd00093">
    <property type="entry name" value="HTH_XRE"/>
    <property type="match status" value="1"/>
</dbReference>
<dbReference type="KEGG" id="sulg:FJR48_04595"/>
<keyword evidence="4" id="KW-1185">Reference proteome</keyword>
<dbReference type="OrthoDB" id="9798100at2"/>
<dbReference type="Proteomes" id="UP000326944">
    <property type="component" value="Chromosome"/>
</dbReference>
<evidence type="ECO:0000259" key="2">
    <source>
        <dbReference type="PROSITE" id="PS50943"/>
    </source>
</evidence>
<dbReference type="SUPFAM" id="SSF47413">
    <property type="entry name" value="lambda repressor-like DNA-binding domains"/>
    <property type="match status" value="1"/>
</dbReference>
<dbReference type="GO" id="GO:0003677">
    <property type="term" value="F:DNA binding"/>
    <property type="evidence" value="ECO:0007669"/>
    <property type="project" value="UniProtKB-KW"/>
</dbReference>
<dbReference type="PANTHER" id="PTHR36924:SF1">
    <property type="entry name" value="ANTITOXIN HIGA-1"/>
    <property type="match status" value="1"/>
</dbReference>
<evidence type="ECO:0000256" key="1">
    <source>
        <dbReference type="ARBA" id="ARBA00023125"/>
    </source>
</evidence>
<protein>
    <submittedName>
        <fullName evidence="3">HigA family addiction module antidote protein</fullName>
    </submittedName>
</protein>
<dbReference type="EMBL" id="CP043617">
    <property type="protein sequence ID" value="QFR49042.1"/>
    <property type="molecule type" value="Genomic_DNA"/>
</dbReference>
<dbReference type="InterPro" id="IPR010982">
    <property type="entry name" value="Lambda_DNA-bd_dom_sf"/>
</dbReference>
<dbReference type="RefSeq" id="WP_152306985.1">
    <property type="nucleotide sequence ID" value="NZ_CP043617.1"/>
</dbReference>
<keyword evidence="1" id="KW-0238">DNA-binding</keyword>
<dbReference type="SMART" id="SM00530">
    <property type="entry name" value="HTH_XRE"/>
    <property type="match status" value="1"/>
</dbReference>
<dbReference type="InterPro" id="IPR001387">
    <property type="entry name" value="Cro/C1-type_HTH"/>
</dbReference>
<dbReference type="PROSITE" id="PS50943">
    <property type="entry name" value="HTH_CROC1"/>
    <property type="match status" value="1"/>
</dbReference>
<dbReference type="AlphaFoldDB" id="A0A5P8P010"/>
<name>A0A5P8P010_9BACT</name>
<feature type="domain" description="HTH cro/C1-type" evidence="2">
    <location>
        <begin position="22"/>
        <end position="69"/>
    </location>
</feature>
<evidence type="ECO:0000313" key="4">
    <source>
        <dbReference type="Proteomes" id="UP000326944"/>
    </source>
</evidence>
<dbReference type="InterPro" id="IPR013430">
    <property type="entry name" value="Toxin_antidote_HigA"/>
</dbReference>
<organism evidence="3 4">
    <name type="scientific">Sulfurimonas lithotrophica</name>
    <dbReference type="NCBI Taxonomy" id="2590022"/>
    <lineage>
        <taxon>Bacteria</taxon>
        <taxon>Pseudomonadati</taxon>
        <taxon>Campylobacterota</taxon>
        <taxon>Epsilonproteobacteria</taxon>
        <taxon>Campylobacterales</taxon>
        <taxon>Sulfurimonadaceae</taxon>
        <taxon>Sulfurimonas</taxon>
    </lineage>
</organism>
<sequence length="97" mass="11102">MLDIRPSTHPGVILREEFATPLNLTQAKLSEDLNVGIKTLSELYNEKRGITSLMALKLAEYFGTTPHFWMNLQNAYDLYKTYEKEKNNIKNIAHCAA</sequence>
<evidence type="ECO:0000313" key="3">
    <source>
        <dbReference type="EMBL" id="QFR49042.1"/>
    </source>
</evidence>
<dbReference type="PANTHER" id="PTHR36924">
    <property type="entry name" value="ANTITOXIN HIGA-1"/>
    <property type="match status" value="1"/>
</dbReference>
<dbReference type="Gene3D" id="1.10.260.40">
    <property type="entry name" value="lambda repressor-like DNA-binding domains"/>
    <property type="match status" value="1"/>
</dbReference>
<dbReference type="NCBIfam" id="TIGR02607">
    <property type="entry name" value="antidote_HigA"/>
    <property type="match status" value="1"/>
</dbReference>
<accession>A0A5P8P010</accession>
<gene>
    <name evidence="3" type="ORF">FJR48_04595</name>
</gene>